<feature type="region of interest" description="Disordered" evidence="1">
    <location>
        <begin position="159"/>
        <end position="201"/>
    </location>
</feature>
<name>A0A934V285_9PSEU</name>
<keyword evidence="2" id="KW-0472">Membrane</keyword>
<evidence type="ECO:0000313" key="3">
    <source>
        <dbReference type="EMBL" id="MBK1785021.1"/>
    </source>
</evidence>
<feature type="region of interest" description="Disordered" evidence="1">
    <location>
        <begin position="1"/>
        <end position="29"/>
    </location>
</feature>
<gene>
    <name evidence="3" type="ORF">JHE00_11855</name>
</gene>
<dbReference type="AlphaFoldDB" id="A0A934V285"/>
<feature type="compositionally biased region" description="Gly residues" evidence="1">
    <location>
        <begin position="173"/>
        <end position="201"/>
    </location>
</feature>
<organism evidence="3 4">
    <name type="scientific">Prauserella cavernicola</name>
    <dbReference type="NCBI Taxonomy" id="2800127"/>
    <lineage>
        <taxon>Bacteria</taxon>
        <taxon>Bacillati</taxon>
        <taxon>Actinomycetota</taxon>
        <taxon>Actinomycetes</taxon>
        <taxon>Pseudonocardiales</taxon>
        <taxon>Pseudonocardiaceae</taxon>
        <taxon>Prauserella</taxon>
    </lineage>
</organism>
<keyword evidence="2" id="KW-0812">Transmembrane</keyword>
<evidence type="ECO:0000256" key="1">
    <source>
        <dbReference type="SAM" id="MobiDB-lite"/>
    </source>
</evidence>
<dbReference type="RefSeq" id="WP_200317837.1">
    <property type="nucleotide sequence ID" value="NZ_JAENJH010000002.1"/>
</dbReference>
<dbReference type="Proteomes" id="UP000635245">
    <property type="component" value="Unassembled WGS sequence"/>
</dbReference>
<feature type="region of interest" description="Disordered" evidence="1">
    <location>
        <begin position="52"/>
        <end position="78"/>
    </location>
</feature>
<feature type="compositionally biased region" description="Basic and acidic residues" evidence="1">
    <location>
        <begin position="9"/>
        <end position="22"/>
    </location>
</feature>
<keyword evidence="2" id="KW-1133">Transmembrane helix</keyword>
<reference evidence="3" key="1">
    <citation type="submission" date="2020-12" db="EMBL/GenBank/DDBJ databases">
        <title>Prauserella sp. ASG 168, a novel actinomycete isolated from cave rock.</title>
        <authorList>
            <person name="Suriyachadkun C."/>
        </authorList>
    </citation>
    <scope>NUCLEOTIDE SEQUENCE</scope>
    <source>
        <strain evidence="3">ASG 168</strain>
    </source>
</reference>
<sequence length="201" mass="20058">MSTENALPESERNWGDPQPPREHRPRWTARRTTVAVAVAAGIALAGGVAVYAGASGGSGQDGMRGGPPGTGGQFGPQDGMSAMADALHGDFTVAGDDGGYETQRVQKGEVTAIDDTSVTVESEDGYTRTYAIDEETEQPEETGKGEVVTVLASVAGDEATATSITTGTDGFPGAPGGTGPGQQGGPQGAPPGQQGGPGDAN</sequence>
<accession>A0A934V285</accession>
<feature type="compositionally biased region" description="Gly residues" evidence="1">
    <location>
        <begin position="54"/>
        <end position="74"/>
    </location>
</feature>
<evidence type="ECO:0000313" key="4">
    <source>
        <dbReference type="Proteomes" id="UP000635245"/>
    </source>
</evidence>
<keyword evidence="4" id="KW-1185">Reference proteome</keyword>
<proteinExistence type="predicted"/>
<protein>
    <recommendedName>
        <fullName evidence="5">DUF5666 domain-containing protein</fullName>
    </recommendedName>
</protein>
<evidence type="ECO:0008006" key="5">
    <source>
        <dbReference type="Google" id="ProtNLM"/>
    </source>
</evidence>
<feature type="transmembrane region" description="Helical" evidence="2">
    <location>
        <begin position="34"/>
        <end position="54"/>
    </location>
</feature>
<evidence type="ECO:0000256" key="2">
    <source>
        <dbReference type="SAM" id="Phobius"/>
    </source>
</evidence>
<dbReference type="EMBL" id="JAENJH010000002">
    <property type="protein sequence ID" value="MBK1785021.1"/>
    <property type="molecule type" value="Genomic_DNA"/>
</dbReference>
<comment type="caution">
    <text evidence="3">The sequence shown here is derived from an EMBL/GenBank/DDBJ whole genome shotgun (WGS) entry which is preliminary data.</text>
</comment>